<comment type="caution">
    <text evidence="7">The sequence shown here is derived from an EMBL/GenBank/DDBJ whole genome shotgun (WGS) entry which is preliminary data.</text>
</comment>
<feature type="domain" description="Peptidase metallopeptidase" evidence="6">
    <location>
        <begin position="28"/>
        <end position="210"/>
    </location>
</feature>
<dbReference type="InterPro" id="IPR024079">
    <property type="entry name" value="MetalloPept_cat_dom_sf"/>
</dbReference>
<protein>
    <recommendedName>
        <fullName evidence="6">Peptidase metallopeptidase domain-containing protein</fullName>
    </recommendedName>
</protein>
<keyword evidence="5" id="KW-0482">Metalloprotease</keyword>
<dbReference type="InterPro" id="IPR001818">
    <property type="entry name" value="Pept_M10_metallopeptidase"/>
</dbReference>
<evidence type="ECO:0000256" key="2">
    <source>
        <dbReference type="ARBA" id="ARBA00022723"/>
    </source>
</evidence>
<dbReference type="Proteomes" id="UP001499951">
    <property type="component" value="Unassembled WGS sequence"/>
</dbReference>
<keyword evidence="2" id="KW-0479">Metal-binding</keyword>
<sequence length="218" mass="22804">MLTVVAALSAALPARAGGDYRLLDIDGHAVKWGAPELGRGAVVTWRLAFAHGTAPGRENCRRTTGLDGLLMRAGLKREDALRAADAAFALWSKAADIRFVPAGTTGVADITIVAEADDDGIAYTDVTPSAESGHTVSLSRAVVCLNPQAKWITAPTGTYRLAYVLAHEIGHAIGLDHPGPTGALMSFEYDSKRDELAPGDIAGAALLYGAAERIISTR</sequence>
<name>A0ABP3PJU5_9PROT</name>
<dbReference type="SMART" id="SM00235">
    <property type="entry name" value="ZnMc"/>
    <property type="match status" value="1"/>
</dbReference>
<dbReference type="Pfam" id="PF00413">
    <property type="entry name" value="Peptidase_M10"/>
    <property type="match status" value="1"/>
</dbReference>
<evidence type="ECO:0000313" key="8">
    <source>
        <dbReference type="Proteomes" id="UP001499951"/>
    </source>
</evidence>
<evidence type="ECO:0000256" key="5">
    <source>
        <dbReference type="ARBA" id="ARBA00023049"/>
    </source>
</evidence>
<evidence type="ECO:0000256" key="4">
    <source>
        <dbReference type="ARBA" id="ARBA00022833"/>
    </source>
</evidence>
<keyword evidence="4" id="KW-0862">Zinc</keyword>
<dbReference type="InterPro" id="IPR006026">
    <property type="entry name" value="Peptidase_Metallo"/>
</dbReference>
<dbReference type="Gene3D" id="3.40.390.10">
    <property type="entry name" value="Collagenase (Catalytic Domain)"/>
    <property type="match status" value="1"/>
</dbReference>
<dbReference type="PRINTS" id="PR00138">
    <property type="entry name" value="MATRIXIN"/>
</dbReference>
<evidence type="ECO:0000259" key="6">
    <source>
        <dbReference type="SMART" id="SM00235"/>
    </source>
</evidence>
<keyword evidence="3" id="KW-0378">Hydrolase</keyword>
<organism evidence="7 8">
    <name type="scientific">Rhizomicrobium electricum</name>
    <dbReference type="NCBI Taxonomy" id="480070"/>
    <lineage>
        <taxon>Bacteria</taxon>
        <taxon>Pseudomonadati</taxon>
        <taxon>Pseudomonadota</taxon>
        <taxon>Alphaproteobacteria</taxon>
        <taxon>Micropepsales</taxon>
        <taxon>Micropepsaceae</taxon>
        <taxon>Rhizomicrobium</taxon>
    </lineage>
</organism>
<dbReference type="PANTHER" id="PTHR10201:SF323">
    <property type="entry name" value="MATRIX METALLOPROTEINASE-21"/>
    <property type="match status" value="1"/>
</dbReference>
<reference evidence="8" key="1">
    <citation type="journal article" date="2019" name="Int. J. Syst. Evol. Microbiol.">
        <title>The Global Catalogue of Microorganisms (GCM) 10K type strain sequencing project: providing services to taxonomists for standard genome sequencing and annotation.</title>
        <authorList>
            <consortium name="The Broad Institute Genomics Platform"/>
            <consortium name="The Broad Institute Genome Sequencing Center for Infectious Disease"/>
            <person name="Wu L."/>
            <person name="Ma J."/>
        </authorList>
    </citation>
    <scope>NUCLEOTIDE SEQUENCE [LARGE SCALE GENOMIC DNA]</scope>
    <source>
        <strain evidence="8">JCM 15089</strain>
    </source>
</reference>
<dbReference type="EMBL" id="BAAADD010000004">
    <property type="protein sequence ID" value="GAA0568947.1"/>
    <property type="molecule type" value="Genomic_DNA"/>
</dbReference>
<keyword evidence="1" id="KW-0645">Protease</keyword>
<dbReference type="InterPro" id="IPR021190">
    <property type="entry name" value="Pept_M10A"/>
</dbReference>
<proteinExistence type="predicted"/>
<keyword evidence="8" id="KW-1185">Reference proteome</keyword>
<evidence type="ECO:0000256" key="3">
    <source>
        <dbReference type="ARBA" id="ARBA00022801"/>
    </source>
</evidence>
<gene>
    <name evidence="7" type="ORF">GCM10008942_16990</name>
</gene>
<evidence type="ECO:0000256" key="1">
    <source>
        <dbReference type="ARBA" id="ARBA00022670"/>
    </source>
</evidence>
<evidence type="ECO:0000313" key="7">
    <source>
        <dbReference type="EMBL" id="GAA0568947.1"/>
    </source>
</evidence>
<accession>A0ABP3PJU5</accession>
<dbReference type="PANTHER" id="PTHR10201">
    <property type="entry name" value="MATRIX METALLOPROTEINASE"/>
    <property type="match status" value="1"/>
</dbReference>
<dbReference type="SUPFAM" id="SSF55486">
    <property type="entry name" value="Metalloproteases ('zincins'), catalytic domain"/>
    <property type="match status" value="1"/>
</dbReference>